<feature type="region of interest" description="Disordered" evidence="1">
    <location>
        <begin position="17"/>
        <end position="47"/>
    </location>
</feature>
<dbReference type="EMBL" id="KN848620">
    <property type="protein sequence ID" value="KIR80913.1"/>
    <property type="molecule type" value="Genomic_DNA"/>
</dbReference>
<proteinExistence type="predicted"/>
<reference evidence="2 3" key="1">
    <citation type="submission" date="2015-01" db="EMBL/GenBank/DDBJ databases">
        <title>The Genome Sequence of Cryptococcus gattii EJB2.</title>
        <authorList>
            <consortium name="The Broad Institute Genomics Platform"/>
            <person name="Cuomo C."/>
            <person name="Litvintseva A."/>
            <person name="Chen Y."/>
            <person name="Heitman J."/>
            <person name="Sun S."/>
            <person name="Springer D."/>
            <person name="Dromer F."/>
            <person name="Young S."/>
            <person name="Zeng Q."/>
            <person name="Gargeya S."/>
            <person name="Abouelleil A."/>
            <person name="Alvarado L."/>
            <person name="Chapman S.B."/>
            <person name="Gainer-Dewar J."/>
            <person name="Goldberg J."/>
            <person name="Griggs A."/>
            <person name="Gujja S."/>
            <person name="Hansen M."/>
            <person name="Howarth C."/>
            <person name="Imamovic A."/>
            <person name="Larimer J."/>
            <person name="Murphy C."/>
            <person name="Naylor J."/>
            <person name="Pearson M."/>
            <person name="Priest M."/>
            <person name="Roberts A."/>
            <person name="Saif S."/>
            <person name="Shea T."/>
            <person name="Sykes S."/>
            <person name="Wortman J."/>
            <person name="Nusbaum C."/>
            <person name="Birren B."/>
        </authorList>
    </citation>
    <scope>NUCLEOTIDE SEQUENCE [LARGE SCALE GENOMIC DNA]</scope>
    <source>
        <strain evidence="2 3">EJB2</strain>
    </source>
</reference>
<name>A0ABR5BZ36_9TREE</name>
<feature type="compositionally biased region" description="Polar residues" evidence="1">
    <location>
        <begin position="36"/>
        <end position="47"/>
    </location>
</feature>
<evidence type="ECO:0000313" key="2">
    <source>
        <dbReference type="EMBL" id="KIR80913.1"/>
    </source>
</evidence>
<evidence type="ECO:0000313" key="3">
    <source>
        <dbReference type="Proteomes" id="UP000054272"/>
    </source>
</evidence>
<sequence>MGPILISGKPLLSRTTLLPLPPPPLKSSPPLAAGHPTNNLHSQVSNVSSPLPPLLLLPIGGQHRTIQLTDRRTTRFKMVRRVGSTEAFK</sequence>
<evidence type="ECO:0000256" key="1">
    <source>
        <dbReference type="SAM" id="MobiDB-lite"/>
    </source>
</evidence>
<protein>
    <submittedName>
        <fullName evidence="2">Uncharacterized protein</fullName>
    </submittedName>
</protein>
<dbReference type="Proteomes" id="UP000054272">
    <property type="component" value="Unassembled WGS sequence"/>
</dbReference>
<gene>
    <name evidence="2" type="ORF">I306_02023</name>
</gene>
<organism evidence="2 3">
    <name type="scientific">Cryptococcus gattii EJB2</name>
    <dbReference type="NCBI Taxonomy" id="1296103"/>
    <lineage>
        <taxon>Eukaryota</taxon>
        <taxon>Fungi</taxon>
        <taxon>Dikarya</taxon>
        <taxon>Basidiomycota</taxon>
        <taxon>Agaricomycotina</taxon>
        <taxon>Tremellomycetes</taxon>
        <taxon>Tremellales</taxon>
        <taxon>Cryptococcaceae</taxon>
        <taxon>Cryptococcus</taxon>
        <taxon>Cryptococcus gattii species complex</taxon>
    </lineage>
</organism>
<keyword evidence="3" id="KW-1185">Reference proteome</keyword>
<accession>A0ABR5BZ36</accession>